<evidence type="ECO:0000256" key="1">
    <source>
        <dbReference type="SAM" id="SignalP"/>
    </source>
</evidence>
<keyword evidence="1" id="KW-0732">Signal</keyword>
<name>A0A4V1ED12_9BURK</name>
<proteinExistence type="predicted"/>
<feature type="chain" id="PRO_5044609934" evidence="1">
    <location>
        <begin position="43"/>
        <end position="181"/>
    </location>
</feature>
<reference evidence="3 4" key="1">
    <citation type="submission" date="2019-05" db="EMBL/GenBank/DDBJ databases">
        <title>Draft Genome Sequences of Six Type Strains of the Genus Massilia.</title>
        <authorList>
            <person name="Miess H."/>
            <person name="Frediansyhah A."/>
            <person name="Gross H."/>
        </authorList>
    </citation>
    <scope>NUCLEOTIDE SEQUENCE [LARGE SCALE GENOMIC DNA]</scope>
    <source>
        <strain evidence="3 4">DSMZ 26121</strain>
    </source>
</reference>
<gene>
    <name evidence="3" type="ORF">FCL38_02840</name>
    <name evidence="2" type="ORF">FHS02_000165</name>
</gene>
<dbReference type="EMBL" id="CP040017">
    <property type="protein sequence ID" value="QCP09471.1"/>
    <property type="molecule type" value="Genomic_DNA"/>
</dbReference>
<dbReference type="OrthoDB" id="5956306at2"/>
<reference evidence="2 5" key="2">
    <citation type="submission" date="2020-08" db="EMBL/GenBank/DDBJ databases">
        <title>Genomic Encyclopedia of Type Strains, Phase III (KMG-III): the genomes of soil and plant-associated and newly described type strains.</title>
        <authorList>
            <person name="Whitman W."/>
        </authorList>
    </citation>
    <scope>NUCLEOTIDE SEQUENCE [LARGE SCALE GENOMIC DNA]</scope>
    <source>
        <strain evidence="2 5">CECT 7753</strain>
    </source>
</reference>
<keyword evidence="4" id="KW-1185">Reference proteome</keyword>
<evidence type="ECO:0000313" key="4">
    <source>
        <dbReference type="Proteomes" id="UP000298763"/>
    </source>
</evidence>
<feature type="signal peptide" evidence="1">
    <location>
        <begin position="1"/>
        <end position="42"/>
    </location>
</feature>
<protein>
    <submittedName>
        <fullName evidence="2">Uncharacterized protein</fullName>
    </submittedName>
</protein>
<accession>A0A4V1ED12</accession>
<dbReference type="Proteomes" id="UP000298763">
    <property type="component" value="Chromosome"/>
</dbReference>
<evidence type="ECO:0000313" key="5">
    <source>
        <dbReference type="Proteomes" id="UP000584325"/>
    </source>
</evidence>
<dbReference type="RefSeq" id="WP_137312358.1">
    <property type="nucleotide sequence ID" value="NZ_CP040017.1"/>
</dbReference>
<dbReference type="Proteomes" id="UP000584325">
    <property type="component" value="Unassembled WGS sequence"/>
</dbReference>
<organism evidence="2 5">
    <name type="scientific">Pseudoduganella umbonata</name>
    <dbReference type="NCBI Taxonomy" id="864828"/>
    <lineage>
        <taxon>Bacteria</taxon>
        <taxon>Pseudomonadati</taxon>
        <taxon>Pseudomonadota</taxon>
        <taxon>Betaproteobacteria</taxon>
        <taxon>Burkholderiales</taxon>
        <taxon>Oxalobacteraceae</taxon>
        <taxon>Telluria group</taxon>
        <taxon>Pseudoduganella</taxon>
    </lineage>
</organism>
<dbReference type="AlphaFoldDB" id="A0A4V1ED12"/>
<sequence>MTTPWLPLPRASMPASFNSAPARRIACLMAGFATCLGAPVLAADAAGDRGPADWAPVAEHVLAEARGGFDTGDGLLVSLSVDRVLSLNGDVVASGQLSMDAPALSGQAALSALQMAHIGEGGALLGTAQPLAGLVLQNSASDQLIRSQTTIEATVNSLSILKDMHFGDSLHQALSTAILPR</sequence>
<evidence type="ECO:0000313" key="2">
    <source>
        <dbReference type="EMBL" id="MBB3219378.1"/>
    </source>
</evidence>
<evidence type="ECO:0000313" key="3">
    <source>
        <dbReference type="EMBL" id="QCP09471.1"/>
    </source>
</evidence>
<dbReference type="EMBL" id="JACHXS010000001">
    <property type="protein sequence ID" value="MBB3219378.1"/>
    <property type="molecule type" value="Genomic_DNA"/>
</dbReference>